<dbReference type="KEGG" id="aten:116286538"/>
<dbReference type="GeneID" id="116286538"/>
<sequence length="140" mass="15764">MFYSLYNSGNSLLDKEFWLQDCQLIYPVKMKSLVVSLLFLSCALVVFASDSNDEEASKILIPRPPPPPKPSPNIYLPGIVISSNSSPLGVRYCYCFAFKCHVPGMYNGFKGWIINNQKGYIAISGKLYIIYRCDIKGYKA</sequence>
<proteinExistence type="predicted"/>
<evidence type="ECO:0000313" key="2">
    <source>
        <dbReference type="RefSeq" id="XP_031548950.1"/>
    </source>
</evidence>
<reference evidence="2" key="1">
    <citation type="submission" date="2025-08" db="UniProtKB">
        <authorList>
            <consortium name="RefSeq"/>
        </authorList>
    </citation>
    <scope>IDENTIFICATION</scope>
</reference>
<name>A0A6P8H937_ACTTE</name>
<dbReference type="Proteomes" id="UP000515163">
    <property type="component" value="Unplaced"/>
</dbReference>
<evidence type="ECO:0000313" key="1">
    <source>
        <dbReference type="Proteomes" id="UP000515163"/>
    </source>
</evidence>
<gene>
    <name evidence="2" type="primary">LOC116286538</name>
</gene>
<dbReference type="AlphaFoldDB" id="A0A6P8H937"/>
<accession>A0A6P8H937</accession>
<dbReference type="OrthoDB" id="5979099at2759"/>
<organism evidence="1 2">
    <name type="scientific">Actinia tenebrosa</name>
    <name type="common">Australian red waratah sea anemone</name>
    <dbReference type="NCBI Taxonomy" id="6105"/>
    <lineage>
        <taxon>Eukaryota</taxon>
        <taxon>Metazoa</taxon>
        <taxon>Cnidaria</taxon>
        <taxon>Anthozoa</taxon>
        <taxon>Hexacorallia</taxon>
        <taxon>Actiniaria</taxon>
        <taxon>Actiniidae</taxon>
        <taxon>Actinia</taxon>
    </lineage>
</organism>
<keyword evidence="1" id="KW-1185">Reference proteome</keyword>
<dbReference type="InParanoid" id="A0A6P8H937"/>
<dbReference type="RefSeq" id="XP_031548950.1">
    <property type="nucleotide sequence ID" value="XM_031693090.1"/>
</dbReference>
<protein>
    <submittedName>
        <fullName evidence="2">Uncharacterized protein LOC116286538</fullName>
    </submittedName>
</protein>